<dbReference type="InParanoid" id="B3S6J5"/>
<dbReference type="EMBL" id="DS985252">
    <property type="protein sequence ID" value="EDV21629.1"/>
    <property type="molecule type" value="Genomic_DNA"/>
</dbReference>
<gene>
    <name evidence="1" type="ORF">TRIADDRAFT_59827</name>
</gene>
<dbReference type="GO" id="GO:0044782">
    <property type="term" value="P:cilium organization"/>
    <property type="evidence" value="ECO:0000318"/>
    <property type="project" value="GO_Central"/>
</dbReference>
<reference evidence="1 2" key="1">
    <citation type="journal article" date="2008" name="Nature">
        <title>The Trichoplax genome and the nature of placozoans.</title>
        <authorList>
            <person name="Srivastava M."/>
            <person name="Begovic E."/>
            <person name="Chapman J."/>
            <person name="Putnam N.H."/>
            <person name="Hellsten U."/>
            <person name="Kawashima T."/>
            <person name="Kuo A."/>
            <person name="Mitros T."/>
            <person name="Salamov A."/>
            <person name="Carpenter M.L."/>
            <person name="Signorovitch A.Y."/>
            <person name="Moreno M.A."/>
            <person name="Kamm K."/>
            <person name="Grimwood J."/>
            <person name="Schmutz J."/>
            <person name="Shapiro H."/>
            <person name="Grigoriev I.V."/>
            <person name="Buss L.W."/>
            <person name="Schierwater B."/>
            <person name="Dellaporta S.L."/>
            <person name="Rokhsar D.S."/>
        </authorList>
    </citation>
    <scope>NUCLEOTIDE SEQUENCE [LARGE SCALE GENOMIC DNA]</scope>
    <source>
        <strain evidence="1 2">Grell-BS-1999</strain>
    </source>
</reference>
<dbReference type="CTD" id="6757134"/>
<dbReference type="AlphaFoldDB" id="B3S6J5"/>
<dbReference type="GeneID" id="6757134"/>
<evidence type="ECO:0000313" key="1">
    <source>
        <dbReference type="EMBL" id="EDV21629.1"/>
    </source>
</evidence>
<dbReference type="KEGG" id="tad:TRIADDRAFT_59827"/>
<dbReference type="PANTHER" id="PTHR31800:SF1">
    <property type="entry name" value="COILED-COIL DOMAIN-CONTAINING PROTEIN 32"/>
    <property type="match status" value="1"/>
</dbReference>
<sequence>MNFEDDFGNWSVQKVNQVVSLQRRCNDTSSCCNFDSKKKGNASTISLDQDDSLNYINKLEKKLEKIKYSDTRRRGNLSQELLHSLQEMKEAQFKAMMADDLNISTSQANTRPFVSDDPLSRGNYGCCFTIVYARLYPERQAVSNIEVDCLLDHDEVDEQYKETYIVKSS</sequence>
<organism evidence="1 2">
    <name type="scientific">Trichoplax adhaerens</name>
    <name type="common">Trichoplax reptans</name>
    <dbReference type="NCBI Taxonomy" id="10228"/>
    <lineage>
        <taxon>Eukaryota</taxon>
        <taxon>Metazoa</taxon>
        <taxon>Placozoa</taxon>
        <taxon>Uniplacotomia</taxon>
        <taxon>Trichoplacea</taxon>
        <taxon>Trichoplacidae</taxon>
        <taxon>Trichoplax</taxon>
    </lineage>
</organism>
<dbReference type="PANTHER" id="PTHR31800">
    <property type="entry name" value="COILED-COIL DOMAIN-CONTAINING PROTEIN 32"/>
    <property type="match status" value="1"/>
</dbReference>
<dbReference type="RefSeq" id="XP_002115777.1">
    <property type="nucleotide sequence ID" value="XM_002115741.1"/>
</dbReference>
<name>B3S6J5_TRIAD</name>
<accession>B3S6J5</accession>
<protein>
    <submittedName>
        <fullName evidence="1">Uncharacterized protein</fullName>
    </submittedName>
</protein>
<dbReference type="HOGENOM" id="CLU_1580532_0_0_1"/>
<dbReference type="Pfam" id="PF14989">
    <property type="entry name" value="CCDC32"/>
    <property type="match status" value="1"/>
</dbReference>
<evidence type="ECO:0000313" key="2">
    <source>
        <dbReference type="Proteomes" id="UP000009022"/>
    </source>
</evidence>
<keyword evidence="2" id="KW-1185">Reference proteome</keyword>
<dbReference type="Proteomes" id="UP000009022">
    <property type="component" value="Unassembled WGS sequence"/>
</dbReference>
<dbReference type="InterPro" id="IPR028039">
    <property type="entry name" value="CCDC32"/>
</dbReference>
<proteinExistence type="predicted"/>